<protein>
    <submittedName>
        <fullName evidence="3">Uncharacterized protein</fullName>
    </submittedName>
</protein>
<reference evidence="3 4" key="1">
    <citation type="submission" date="2018-07" db="EMBL/GenBank/DDBJ databases">
        <title>Whole Genome Shotgun Sequence of Streptomyces spongiicola strain 531S.</title>
        <authorList>
            <person name="Dohra H."/>
            <person name="Kodani S."/>
        </authorList>
    </citation>
    <scope>NUCLEOTIDE SEQUENCE [LARGE SCALE GENOMIC DNA]</scope>
    <source>
        <strain evidence="3 4">531S</strain>
    </source>
</reference>
<dbReference type="RefSeq" id="WP_116428956.1">
    <property type="nucleotide sequence ID" value="NZ_BGZL01000025.1"/>
</dbReference>
<evidence type="ECO:0000256" key="2">
    <source>
        <dbReference type="SAM" id="SignalP"/>
    </source>
</evidence>
<feature type="region of interest" description="Disordered" evidence="1">
    <location>
        <begin position="99"/>
        <end position="132"/>
    </location>
</feature>
<accession>A0A388T6V5</accession>
<dbReference type="Proteomes" id="UP000265354">
    <property type="component" value="Unassembled WGS sequence"/>
</dbReference>
<keyword evidence="2" id="KW-0732">Signal</keyword>
<organism evidence="3 4">
    <name type="scientific">Streptomyces spongiicola</name>
    <dbReference type="NCBI Taxonomy" id="1690221"/>
    <lineage>
        <taxon>Bacteria</taxon>
        <taxon>Bacillati</taxon>
        <taxon>Actinomycetota</taxon>
        <taxon>Actinomycetes</taxon>
        <taxon>Kitasatosporales</taxon>
        <taxon>Streptomycetaceae</taxon>
        <taxon>Streptomyces</taxon>
    </lineage>
</organism>
<feature type="signal peptide" evidence="2">
    <location>
        <begin position="1"/>
        <end position="35"/>
    </location>
</feature>
<proteinExistence type="predicted"/>
<feature type="compositionally biased region" description="Gly residues" evidence="1">
    <location>
        <begin position="114"/>
        <end position="124"/>
    </location>
</feature>
<comment type="caution">
    <text evidence="3">The sequence shown here is derived from an EMBL/GenBank/DDBJ whole genome shotgun (WGS) entry which is preliminary data.</text>
</comment>
<name>A0A388T6V5_9ACTN</name>
<gene>
    <name evidence="3" type="ORF">SSP531S_54490</name>
</gene>
<feature type="region of interest" description="Disordered" evidence="1">
    <location>
        <begin position="34"/>
        <end position="54"/>
    </location>
</feature>
<sequence>MPSPRSRWRHRALAVVAALMAVLTGALLCAGTSTAAATGGRPEPGGPRVATDHRAGGAASGVVVPRAGGAASAALVPKADVPLPVATAVPHGPVPHGSVPHGIASPGDQRVPGCGDGSGDGGPGPAVPPRGSAAHELLPALPAAAHGAAGCPAAAGPVLDLAPGRAPPALAAPGPIDLSVLRV</sequence>
<dbReference type="EMBL" id="BGZL01000025">
    <property type="protein sequence ID" value="GBQ03964.1"/>
    <property type="molecule type" value="Genomic_DNA"/>
</dbReference>
<evidence type="ECO:0000313" key="3">
    <source>
        <dbReference type="EMBL" id="GBQ03964.1"/>
    </source>
</evidence>
<evidence type="ECO:0000256" key="1">
    <source>
        <dbReference type="SAM" id="MobiDB-lite"/>
    </source>
</evidence>
<feature type="chain" id="PRO_5039694777" evidence="2">
    <location>
        <begin position="36"/>
        <end position="183"/>
    </location>
</feature>
<dbReference type="AlphaFoldDB" id="A0A388T6V5"/>
<evidence type="ECO:0000313" key="4">
    <source>
        <dbReference type="Proteomes" id="UP000265354"/>
    </source>
</evidence>